<feature type="region of interest" description="Disordered" evidence="7">
    <location>
        <begin position="502"/>
        <end position="553"/>
    </location>
</feature>
<dbReference type="GO" id="GO:0051015">
    <property type="term" value="F:actin filament binding"/>
    <property type="evidence" value="ECO:0007669"/>
    <property type="project" value="TreeGrafter"/>
</dbReference>
<keyword evidence="2 6" id="KW-0067">ATP-binding</keyword>
<feature type="domain" description="Myosin motor" evidence="8">
    <location>
        <begin position="1"/>
        <end position="903"/>
    </location>
</feature>
<dbReference type="Gene3D" id="3.40.850.10">
    <property type="entry name" value="Kinesin motor domain"/>
    <property type="match status" value="2"/>
</dbReference>
<dbReference type="Gene3D" id="1.20.58.530">
    <property type="match status" value="1"/>
</dbReference>
<dbReference type="Pfam" id="PF00063">
    <property type="entry name" value="Myosin_head"/>
    <property type="match status" value="2"/>
</dbReference>
<evidence type="ECO:0000256" key="1">
    <source>
        <dbReference type="ARBA" id="ARBA00022741"/>
    </source>
</evidence>
<gene>
    <name evidence="9" type="ORF">JKP88DRAFT_327890</name>
</gene>
<evidence type="ECO:0000256" key="3">
    <source>
        <dbReference type="ARBA" id="ARBA00023123"/>
    </source>
</evidence>
<feature type="binding site" evidence="6">
    <location>
        <begin position="101"/>
        <end position="108"/>
    </location>
    <ligand>
        <name>ATP</name>
        <dbReference type="ChEBI" id="CHEBI:30616"/>
    </ligand>
</feature>
<keyword evidence="9" id="KW-0378">Hydrolase</keyword>
<dbReference type="InterPro" id="IPR011993">
    <property type="entry name" value="PH-like_dom_sf"/>
</dbReference>
<dbReference type="GO" id="GO:0030048">
    <property type="term" value="P:actin filament-based movement"/>
    <property type="evidence" value="ECO:0007669"/>
    <property type="project" value="TreeGrafter"/>
</dbReference>
<dbReference type="Gene3D" id="1.20.120.720">
    <property type="entry name" value="Myosin VI head, motor domain, U50 subdomain"/>
    <property type="match status" value="1"/>
</dbReference>
<organism evidence="9 10">
    <name type="scientific">Tribonema minus</name>
    <dbReference type="NCBI Taxonomy" id="303371"/>
    <lineage>
        <taxon>Eukaryota</taxon>
        <taxon>Sar</taxon>
        <taxon>Stramenopiles</taxon>
        <taxon>Ochrophyta</taxon>
        <taxon>PX clade</taxon>
        <taxon>Xanthophyceae</taxon>
        <taxon>Tribonematales</taxon>
        <taxon>Tribonemataceae</taxon>
        <taxon>Tribonema</taxon>
    </lineage>
</organism>
<comment type="similarity">
    <text evidence="6">Belongs to the TRAFAC class myosin-kinesin ATPase superfamily. Myosin family.</text>
</comment>
<dbReference type="InterPro" id="IPR000048">
    <property type="entry name" value="IQ_motif_EF-hand-BS"/>
</dbReference>
<feature type="region of interest" description="Disordered" evidence="7">
    <location>
        <begin position="764"/>
        <end position="795"/>
    </location>
</feature>
<keyword evidence="4 6" id="KW-0505">Motor protein</keyword>
<dbReference type="InterPro" id="IPR001609">
    <property type="entry name" value="Myosin_head_motor_dom-like"/>
</dbReference>
<dbReference type="Gene3D" id="2.30.29.30">
    <property type="entry name" value="Pleckstrin-homology domain (PH domain)/Phosphotyrosine-binding domain (PTB)"/>
    <property type="match status" value="1"/>
</dbReference>
<dbReference type="PRINTS" id="PR00193">
    <property type="entry name" value="MYOSINHEAVY"/>
</dbReference>
<evidence type="ECO:0000256" key="5">
    <source>
        <dbReference type="ARBA" id="ARBA00023203"/>
    </source>
</evidence>
<proteinExistence type="inferred from homology"/>
<dbReference type="GO" id="GO:0006897">
    <property type="term" value="P:endocytosis"/>
    <property type="evidence" value="ECO:0007669"/>
    <property type="project" value="TreeGrafter"/>
</dbReference>
<dbReference type="SMART" id="SM00015">
    <property type="entry name" value="IQ"/>
    <property type="match status" value="5"/>
</dbReference>
<dbReference type="SMART" id="SM00242">
    <property type="entry name" value="MYSc"/>
    <property type="match status" value="1"/>
</dbReference>
<dbReference type="GO" id="GO:0005737">
    <property type="term" value="C:cytoplasm"/>
    <property type="evidence" value="ECO:0007669"/>
    <property type="project" value="TreeGrafter"/>
</dbReference>
<dbReference type="GO" id="GO:0000146">
    <property type="term" value="F:microfilament motor activity"/>
    <property type="evidence" value="ECO:0007669"/>
    <property type="project" value="TreeGrafter"/>
</dbReference>
<dbReference type="GO" id="GO:0016787">
    <property type="term" value="F:hydrolase activity"/>
    <property type="evidence" value="ECO:0007669"/>
    <property type="project" value="UniProtKB-KW"/>
</dbReference>
<dbReference type="GO" id="GO:0007015">
    <property type="term" value="P:actin filament organization"/>
    <property type="evidence" value="ECO:0007669"/>
    <property type="project" value="TreeGrafter"/>
</dbReference>
<dbReference type="SUPFAM" id="SSF52540">
    <property type="entry name" value="P-loop containing nucleoside triphosphate hydrolases"/>
    <property type="match status" value="1"/>
</dbReference>
<feature type="compositionally biased region" description="Low complexity" evidence="7">
    <location>
        <begin position="774"/>
        <end position="790"/>
    </location>
</feature>
<comment type="caution">
    <text evidence="6">Lacks conserved residue(s) required for the propagation of feature annotation.</text>
</comment>
<dbReference type="GO" id="GO:0005524">
    <property type="term" value="F:ATP binding"/>
    <property type="evidence" value="ECO:0007669"/>
    <property type="project" value="UniProtKB-UniRule"/>
</dbReference>
<dbReference type="PANTHER" id="PTHR13140">
    <property type="entry name" value="MYOSIN"/>
    <property type="match status" value="1"/>
</dbReference>
<protein>
    <submittedName>
        <fullName evidence="9">P-loop containing nucleoside triphosphate hydrolase protein</fullName>
    </submittedName>
</protein>
<accession>A0A835YR46</accession>
<evidence type="ECO:0000259" key="8">
    <source>
        <dbReference type="PROSITE" id="PS51456"/>
    </source>
</evidence>
<comment type="caution">
    <text evidence="9">The sequence shown here is derived from an EMBL/GenBank/DDBJ whole genome shotgun (WGS) entry which is preliminary data.</text>
</comment>
<name>A0A835YR46_9STRA</name>
<sequence>MASPPKTPKQPIWTELYAKVNKRGVCDDLVLLDTVSNESICELLETRLRRQDMYTSIGNGVAKHYFAQGSTHTAPHIFRIGADALRALAANRENQAIIVTGESGAGKTEAAKQLMQFVTVVGTTTDAQRERMETVKRQLLESNPVLEAFGNAQTIRNDNSSRFGKLMELQFSYKGAIQGGRVTSYLLEKSRVTAQSPGERNFHVFHYLVASSREEREEYGVLPAAQYQSLSCQERKVPGVNDATRFAELKRSMSAIGISADEQRQVFTLLSAVLALGNVYFKDKGDAVRAGIADAAVLNKAARLLQVPAEDLQTALTSATLHGGREGVPDAQKMRKNLTAPDSEKNRDTLAKELYRRVFDWLVGKVNIAIEAETGSGHGHGQQDLLTMGVLDVYGFEIFDTNGFEQLCINYANEKLQQFFISRVIKAEQDDYRAEGITWSDIVYFDNAGVLDMIEGKTGLLSLLDEQCAYRDSTSTDLVNRLNKACAERPYYISGRGLLYGDRSQSPPAPPSKAAGKDAEPGAASSTSTMANAHPLPPNGRRGSTPDRGSVRMGRNGIAATGDITKMFGIRHYAGDVAYTADDLFMDKNRDSMYQDLGDLIARSENPLAAGLFEGHSQQTLAQRAKRPVSISAQFKRQVGALHDTLAKCAPHYVRCIKPNDDKAPCAADTQRVSHQPSTVLALLEVTYLGLEENLRVRRQGFVHRISYADFARRYKAVSAITWPDAHYIDIWPDGTSVDPKHPEPPRTLIDAARAKAKAIGAATGGAENSAALTPGASPRTAPASAAASPAGGGRGAQEAAVTVEVVVAVVEAEAAEAAQVAVKIVPQQRRVFERCTLSDRDAVMALLSGGKPKRWDRGLTGGKPLVLPPLKVSLDSQEVVMGRTKVFIRHPDTLFALEEQWARTLAPVATLLQRCVRAYCRRRVYRKAVAAAPRAHALARGFLARQVYRRVRGGVIALQALAKGRRQRCEYAELRVRFKGTTPCAEAMKLQRAWRGHAARGRLPRALLSRTLPLGASLLAGLLRLRGAVRLQCAWRRLGPRRALIAARTAARAIQCLQRQRRASVVRAELTEAEFGATLELLHEGVVLVKHTIKKMVGTRRLVEATFTLSSDNTSLNWDTGSATSRGGKGVLLRDVTAITKSRAATEVLQMTGDVKKSDEGLCAGGLYFSLHTTEGKTLDLEAANYHTRDALVMTLDRLRQQQQQQQA</sequence>
<dbReference type="EMBL" id="JAFCMP010000501">
    <property type="protein sequence ID" value="KAG5179113.1"/>
    <property type="molecule type" value="Genomic_DNA"/>
</dbReference>
<evidence type="ECO:0000256" key="2">
    <source>
        <dbReference type="ARBA" id="ARBA00022840"/>
    </source>
</evidence>
<evidence type="ECO:0000256" key="7">
    <source>
        <dbReference type="SAM" id="MobiDB-lite"/>
    </source>
</evidence>
<evidence type="ECO:0000313" key="10">
    <source>
        <dbReference type="Proteomes" id="UP000664859"/>
    </source>
</evidence>
<keyword evidence="10" id="KW-1185">Reference proteome</keyword>
<dbReference type="GO" id="GO:0005886">
    <property type="term" value="C:plasma membrane"/>
    <property type="evidence" value="ECO:0007669"/>
    <property type="project" value="TreeGrafter"/>
</dbReference>
<dbReference type="GO" id="GO:0016459">
    <property type="term" value="C:myosin complex"/>
    <property type="evidence" value="ECO:0007669"/>
    <property type="project" value="UniProtKB-KW"/>
</dbReference>
<keyword evidence="1 6" id="KW-0547">Nucleotide-binding</keyword>
<dbReference type="AlphaFoldDB" id="A0A835YR46"/>
<evidence type="ECO:0000256" key="4">
    <source>
        <dbReference type="ARBA" id="ARBA00023175"/>
    </source>
</evidence>
<reference evidence="9" key="1">
    <citation type="submission" date="2021-02" db="EMBL/GenBank/DDBJ databases">
        <title>First Annotated Genome of the Yellow-green Alga Tribonema minus.</title>
        <authorList>
            <person name="Mahan K.M."/>
        </authorList>
    </citation>
    <scope>NUCLEOTIDE SEQUENCE</scope>
    <source>
        <strain evidence="9">UTEX B ZZ1240</strain>
    </source>
</reference>
<dbReference type="PROSITE" id="PS50096">
    <property type="entry name" value="IQ"/>
    <property type="match status" value="2"/>
</dbReference>
<dbReference type="Gene3D" id="1.20.5.4820">
    <property type="match status" value="1"/>
</dbReference>
<dbReference type="InterPro" id="IPR036961">
    <property type="entry name" value="Kinesin_motor_dom_sf"/>
</dbReference>
<dbReference type="OrthoDB" id="6108017at2759"/>
<keyword evidence="3 6" id="KW-0518">Myosin</keyword>
<dbReference type="PROSITE" id="PS51456">
    <property type="entry name" value="MYOSIN_MOTOR"/>
    <property type="match status" value="1"/>
</dbReference>
<dbReference type="InterPro" id="IPR027417">
    <property type="entry name" value="P-loop_NTPase"/>
</dbReference>
<evidence type="ECO:0000313" key="9">
    <source>
        <dbReference type="EMBL" id="KAG5179113.1"/>
    </source>
</evidence>
<dbReference type="PANTHER" id="PTHR13140:SF679">
    <property type="entry name" value="UNCONVENTIONAL MYOSIN IC"/>
    <property type="match status" value="1"/>
</dbReference>
<keyword evidence="5 6" id="KW-0009">Actin-binding</keyword>
<evidence type="ECO:0000256" key="6">
    <source>
        <dbReference type="PROSITE-ProRule" id="PRU00782"/>
    </source>
</evidence>
<dbReference type="Proteomes" id="UP000664859">
    <property type="component" value="Unassembled WGS sequence"/>
</dbReference>